<evidence type="ECO:0000313" key="2">
    <source>
        <dbReference type="EMBL" id="MBT0961871.1"/>
    </source>
</evidence>
<proteinExistence type="predicted"/>
<dbReference type="RefSeq" id="WP_214361620.1">
    <property type="nucleotide sequence ID" value="NZ_JAEKFT010000011.1"/>
</dbReference>
<dbReference type="SMART" id="SM00827">
    <property type="entry name" value="PKS_AT"/>
    <property type="match status" value="1"/>
</dbReference>
<sequence>MRLAILCSGQAGQCRTMLDPVLAAPDCAELREVASSVIGRDVVAWWRGLDEAAIFSNMNAQLAIALYQLAAWQRLAACLPQPPVVVAGYSLGEVLAWHVAGALDMAETLRLVRTRARLMDACLDVSTPRGGCMALLRGRATPAMRQARAAALARHGVAIAIHRHGGDQVLAAPGPCLDALIADPAMASADLKRLPVEVPSHTAWLAGAVAPFAEALAACQPRMPRFPVIAGIDGTLQRHGTDSLTSLPRQIAEPVRWDWCLETLGAMRADLAIELGPGNDLARQLEQAIPDATARAMGEFARPEDVADWLARRA</sequence>
<dbReference type="PANTHER" id="PTHR42681:SF6">
    <property type="entry name" value="BLL0263 PROTEIN"/>
    <property type="match status" value="1"/>
</dbReference>
<dbReference type="GO" id="GO:0006633">
    <property type="term" value="P:fatty acid biosynthetic process"/>
    <property type="evidence" value="ECO:0007669"/>
    <property type="project" value="TreeGrafter"/>
</dbReference>
<keyword evidence="3" id="KW-1185">Reference proteome</keyword>
<dbReference type="SUPFAM" id="SSF52151">
    <property type="entry name" value="FabD/lysophospholipase-like"/>
    <property type="match status" value="1"/>
</dbReference>
<dbReference type="InterPro" id="IPR050858">
    <property type="entry name" value="Mal-CoA-ACP_Trans/PKS_FabD"/>
</dbReference>
<accession>A0A944HDA3</accession>
<dbReference type="Proteomes" id="UP000694660">
    <property type="component" value="Unassembled WGS sequence"/>
</dbReference>
<name>A0A944HDA3_DENI1</name>
<dbReference type="Pfam" id="PF00698">
    <property type="entry name" value="Acyl_transf_1"/>
    <property type="match status" value="1"/>
</dbReference>
<dbReference type="AlphaFoldDB" id="A0A944HDA3"/>
<comment type="caution">
    <text evidence="2">The sequence shown here is derived from an EMBL/GenBank/DDBJ whole genome shotgun (WGS) entry which is preliminary data.</text>
</comment>
<protein>
    <submittedName>
        <fullName evidence="2">Acyltransferase domain-containing protein</fullName>
    </submittedName>
</protein>
<gene>
    <name evidence="2" type="ORF">I8J34_11875</name>
</gene>
<keyword evidence="2" id="KW-0808">Transferase</keyword>
<dbReference type="InterPro" id="IPR014043">
    <property type="entry name" value="Acyl_transferase_dom"/>
</dbReference>
<evidence type="ECO:0000259" key="1">
    <source>
        <dbReference type="SMART" id="SM00827"/>
    </source>
</evidence>
<feature type="domain" description="Malonyl-CoA:ACP transacylase (MAT)" evidence="1">
    <location>
        <begin position="6"/>
        <end position="304"/>
    </location>
</feature>
<dbReference type="Gene3D" id="3.30.70.250">
    <property type="entry name" value="Malonyl-CoA ACP transacylase, ACP-binding"/>
    <property type="match status" value="1"/>
</dbReference>
<dbReference type="EMBL" id="JAEKFT010000011">
    <property type="protein sequence ID" value="MBT0961871.1"/>
    <property type="molecule type" value="Genomic_DNA"/>
</dbReference>
<dbReference type="InterPro" id="IPR001227">
    <property type="entry name" value="Ac_transferase_dom_sf"/>
</dbReference>
<reference evidence="3" key="1">
    <citation type="journal article" date="2022" name="ISME J.">
        <title>Genetic and phylogenetic analysis of dissimilatory iodate-reducing bacteria identifies potential niches across the world's oceans.</title>
        <authorList>
            <person name="Reyes-Umana V."/>
            <person name="Henning Z."/>
            <person name="Lee K."/>
            <person name="Barnum T.P."/>
            <person name="Coates J.D."/>
        </authorList>
    </citation>
    <scope>NUCLEOTIDE SEQUENCE [LARGE SCALE GENOMIC DNA]</scope>
    <source>
        <strain evidence="3">IR12</strain>
    </source>
</reference>
<dbReference type="InterPro" id="IPR016035">
    <property type="entry name" value="Acyl_Trfase/lysoPLipase"/>
</dbReference>
<evidence type="ECO:0000313" key="3">
    <source>
        <dbReference type="Proteomes" id="UP000694660"/>
    </source>
</evidence>
<keyword evidence="2" id="KW-0012">Acyltransferase</keyword>
<organism evidence="2 3">
    <name type="scientific">Denitromonas iodatirespirans</name>
    <dbReference type="NCBI Taxonomy" id="2795389"/>
    <lineage>
        <taxon>Bacteria</taxon>
        <taxon>Pseudomonadati</taxon>
        <taxon>Pseudomonadota</taxon>
        <taxon>Betaproteobacteria</taxon>
        <taxon>Rhodocyclales</taxon>
        <taxon>Zoogloeaceae</taxon>
        <taxon>Denitromonas</taxon>
    </lineage>
</organism>
<dbReference type="GO" id="GO:0004314">
    <property type="term" value="F:[acyl-carrier-protein] S-malonyltransferase activity"/>
    <property type="evidence" value="ECO:0007669"/>
    <property type="project" value="TreeGrafter"/>
</dbReference>
<dbReference type="PANTHER" id="PTHR42681">
    <property type="entry name" value="MALONYL-COA-ACYL CARRIER PROTEIN TRANSACYLASE, MITOCHONDRIAL"/>
    <property type="match status" value="1"/>
</dbReference>
<dbReference type="GO" id="GO:0005829">
    <property type="term" value="C:cytosol"/>
    <property type="evidence" value="ECO:0007669"/>
    <property type="project" value="TreeGrafter"/>
</dbReference>
<dbReference type="Gene3D" id="3.40.366.10">
    <property type="entry name" value="Malonyl-Coenzyme A Acyl Carrier Protein, domain 2"/>
    <property type="match status" value="1"/>
</dbReference>